<proteinExistence type="predicted"/>
<organism evidence="1 2">
    <name type="scientific">Riccia sorocarpa</name>
    <dbReference type="NCBI Taxonomy" id="122646"/>
    <lineage>
        <taxon>Eukaryota</taxon>
        <taxon>Viridiplantae</taxon>
        <taxon>Streptophyta</taxon>
        <taxon>Embryophyta</taxon>
        <taxon>Marchantiophyta</taxon>
        <taxon>Marchantiopsida</taxon>
        <taxon>Marchantiidae</taxon>
        <taxon>Marchantiales</taxon>
        <taxon>Ricciaceae</taxon>
        <taxon>Riccia</taxon>
    </lineage>
</organism>
<sequence>MEPRNPTDYWKVVPLCNFSGMSHICLQSMALELGIHVPRSHHFYYFQAGRGREIGWIHATLDLGESSKLDIQEWLVERGEGVVFYVDSRYDSS</sequence>
<keyword evidence="2" id="KW-1185">Reference proteome</keyword>
<name>A0ABD3H8B8_9MARC</name>
<reference evidence="1 2" key="1">
    <citation type="submission" date="2024-09" db="EMBL/GenBank/DDBJ databases">
        <title>Chromosome-scale assembly of Riccia sorocarpa.</title>
        <authorList>
            <person name="Paukszto L."/>
        </authorList>
    </citation>
    <scope>NUCLEOTIDE SEQUENCE [LARGE SCALE GENOMIC DNA]</scope>
    <source>
        <strain evidence="1">LP-2024</strain>
        <tissue evidence="1">Aerial parts of the thallus</tissue>
    </source>
</reference>
<dbReference type="EMBL" id="JBJQOH010000004">
    <property type="protein sequence ID" value="KAL3687753.1"/>
    <property type="molecule type" value="Genomic_DNA"/>
</dbReference>
<gene>
    <name evidence="1" type="ORF">R1sor_014062</name>
</gene>
<dbReference type="AlphaFoldDB" id="A0ABD3H8B8"/>
<comment type="caution">
    <text evidence="1">The sequence shown here is derived from an EMBL/GenBank/DDBJ whole genome shotgun (WGS) entry which is preliminary data.</text>
</comment>
<evidence type="ECO:0000313" key="2">
    <source>
        <dbReference type="Proteomes" id="UP001633002"/>
    </source>
</evidence>
<protein>
    <submittedName>
        <fullName evidence="1">Uncharacterized protein</fullName>
    </submittedName>
</protein>
<dbReference type="Proteomes" id="UP001633002">
    <property type="component" value="Unassembled WGS sequence"/>
</dbReference>
<accession>A0ABD3H8B8</accession>
<evidence type="ECO:0000313" key="1">
    <source>
        <dbReference type="EMBL" id="KAL3687753.1"/>
    </source>
</evidence>